<reference evidence="3" key="1">
    <citation type="journal article" date="2013" name="Nature">
        <title>Draft genome of the wheat A-genome progenitor Triticum urartu.</title>
        <authorList>
            <person name="Ling H.Q."/>
            <person name="Zhao S."/>
            <person name="Liu D."/>
            <person name="Wang J."/>
            <person name="Sun H."/>
            <person name="Zhang C."/>
            <person name="Fan H."/>
            <person name="Li D."/>
            <person name="Dong L."/>
            <person name="Tao Y."/>
            <person name="Gao C."/>
            <person name="Wu H."/>
            <person name="Li Y."/>
            <person name="Cui Y."/>
            <person name="Guo X."/>
            <person name="Zheng S."/>
            <person name="Wang B."/>
            <person name="Yu K."/>
            <person name="Liang Q."/>
            <person name="Yang W."/>
            <person name="Lou X."/>
            <person name="Chen J."/>
            <person name="Feng M."/>
            <person name="Jian J."/>
            <person name="Zhang X."/>
            <person name="Luo G."/>
            <person name="Jiang Y."/>
            <person name="Liu J."/>
            <person name="Wang Z."/>
            <person name="Sha Y."/>
            <person name="Zhang B."/>
            <person name="Wu H."/>
            <person name="Tang D."/>
            <person name="Shen Q."/>
            <person name="Xue P."/>
            <person name="Zou S."/>
            <person name="Wang X."/>
            <person name="Liu X."/>
            <person name="Wang F."/>
            <person name="Yang Y."/>
            <person name="An X."/>
            <person name="Dong Z."/>
            <person name="Zhang K."/>
            <person name="Zhang X."/>
            <person name="Luo M.C."/>
            <person name="Dvorak J."/>
            <person name="Tong Y."/>
            <person name="Wang J."/>
            <person name="Yang H."/>
            <person name="Li Z."/>
            <person name="Wang D."/>
            <person name="Zhang A."/>
            <person name="Wang J."/>
        </authorList>
    </citation>
    <scope>NUCLEOTIDE SEQUENCE</scope>
    <source>
        <strain evidence="3">cv. G1812</strain>
    </source>
</reference>
<dbReference type="GO" id="GO:0015074">
    <property type="term" value="P:DNA integration"/>
    <property type="evidence" value="ECO:0007669"/>
    <property type="project" value="InterPro"/>
</dbReference>
<reference evidence="2" key="3">
    <citation type="submission" date="2022-06" db="UniProtKB">
        <authorList>
            <consortium name="EnsemblPlants"/>
        </authorList>
    </citation>
    <scope>IDENTIFICATION</scope>
</reference>
<reference evidence="2" key="2">
    <citation type="submission" date="2018-03" db="EMBL/GenBank/DDBJ databases">
        <title>The Triticum urartu genome reveals the dynamic nature of wheat genome evolution.</title>
        <authorList>
            <person name="Ling H."/>
            <person name="Ma B."/>
            <person name="Shi X."/>
            <person name="Liu H."/>
            <person name="Dong L."/>
            <person name="Sun H."/>
            <person name="Cao Y."/>
            <person name="Gao Q."/>
            <person name="Zheng S."/>
            <person name="Li Y."/>
            <person name="Yu Y."/>
            <person name="Du H."/>
            <person name="Qi M."/>
            <person name="Li Y."/>
            <person name="Yu H."/>
            <person name="Cui Y."/>
            <person name="Wang N."/>
            <person name="Chen C."/>
            <person name="Wu H."/>
            <person name="Zhao Y."/>
            <person name="Zhang J."/>
            <person name="Li Y."/>
            <person name="Zhou W."/>
            <person name="Zhang B."/>
            <person name="Hu W."/>
            <person name="Eijk M."/>
            <person name="Tang J."/>
            <person name="Witsenboer H."/>
            <person name="Zhao S."/>
            <person name="Li Z."/>
            <person name="Zhang A."/>
            <person name="Wang D."/>
            <person name="Liang C."/>
        </authorList>
    </citation>
    <scope>NUCLEOTIDE SEQUENCE [LARGE SCALE GENOMIC DNA]</scope>
    <source>
        <strain evidence="2">cv. G1812</strain>
    </source>
</reference>
<evidence type="ECO:0000313" key="3">
    <source>
        <dbReference type="Proteomes" id="UP000015106"/>
    </source>
</evidence>
<dbReference type="InterPro" id="IPR050951">
    <property type="entry name" value="Retrovirus_Pol_polyprotein"/>
</dbReference>
<dbReference type="SUPFAM" id="SSF53098">
    <property type="entry name" value="Ribonuclease H-like"/>
    <property type="match status" value="1"/>
</dbReference>
<evidence type="ECO:0000313" key="2">
    <source>
        <dbReference type="EnsemblPlants" id="TuG1812G0300002792.01.T01"/>
    </source>
</evidence>
<evidence type="ECO:0000259" key="1">
    <source>
        <dbReference type="PROSITE" id="PS50994"/>
    </source>
</evidence>
<dbReference type="PROSITE" id="PS50994">
    <property type="entry name" value="INTEGRASE"/>
    <property type="match status" value="1"/>
</dbReference>
<dbReference type="PANTHER" id="PTHR37984">
    <property type="entry name" value="PROTEIN CBG26694"/>
    <property type="match status" value="1"/>
</dbReference>
<name>A0A8R7TVU0_TRIUA</name>
<keyword evidence="3" id="KW-1185">Reference proteome</keyword>
<organism evidence="2 3">
    <name type="scientific">Triticum urartu</name>
    <name type="common">Red wild einkorn</name>
    <name type="synonym">Crithodium urartu</name>
    <dbReference type="NCBI Taxonomy" id="4572"/>
    <lineage>
        <taxon>Eukaryota</taxon>
        <taxon>Viridiplantae</taxon>
        <taxon>Streptophyta</taxon>
        <taxon>Embryophyta</taxon>
        <taxon>Tracheophyta</taxon>
        <taxon>Spermatophyta</taxon>
        <taxon>Magnoliopsida</taxon>
        <taxon>Liliopsida</taxon>
        <taxon>Poales</taxon>
        <taxon>Poaceae</taxon>
        <taxon>BOP clade</taxon>
        <taxon>Pooideae</taxon>
        <taxon>Triticodae</taxon>
        <taxon>Triticeae</taxon>
        <taxon>Triticinae</taxon>
        <taxon>Triticum</taxon>
    </lineage>
</organism>
<dbReference type="PANTHER" id="PTHR37984:SF15">
    <property type="entry name" value="INTEGRASE CATALYTIC DOMAIN-CONTAINING PROTEIN"/>
    <property type="match status" value="1"/>
</dbReference>
<dbReference type="Gene3D" id="3.30.420.10">
    <property type="entry name" value="Ribonuclease H-like superfamily/Ribonuclease H"/>
    <property type="match status" value="1"/>
</dbReference>
<dbReference type="InterPro" id="IPR012337">
    <property type="entry name" value="RNaseH-like_sf"/>
</dbReference>
<accession>A0A8R7TVU0</accession>
<proteinExistence type="predicted"/>
<dbReference type="InterPro" id="IPR036397">
    <property type="entry name" value="RNaseH_sf"/>
</dbReference>
<dbReference type="GO" id="GO:0003676">
    <property type="term" value="F:nucleic acid binding"/>
    <property type="evidence" value="ECO:0007669"/>
    <property type="project" value="InterPro"/>
</dbReference>
<dbReference type="InterPro" id="IPR001584">
    <property type="entry name" value="Integrase_cat-core"/>
</dbReference>
<dbReference type="Proteomes" id="UP000015106">
    <property type="component" value="Chromosome 3"/>
</dbReference>
<dbReference type="EnsemblPlants" id="TuG1812G0300002792.01.T01">
    <property type="protein sequence ID" value="TuG1812G0300002792.01.T01"/>
    <property type="gene ID" value="TuG1812G0300002792.01"/>
</dbReference>
<dbReference type="Gramene" id="TuG1812G0300002792.01.T01">
    <property type="protein sequence ID" value="TuG1812G0300002792.01.T01"/>
    <property type="gene ID" value="TuG1812G0300002792.01"/>
</dbReference>
<dbReference type="AlphaFoldDB" id="A0A8R7TVU0"/>
<sequence>MPRLIVSDRDPIFTSNFWRLLISKIGTELNMSSAYHPETVGQTERVNQQVECYLRCFISAHPNQWSKWLSLCEFWYNSNWHSALDKSPFELIYGHAPRYFGISESDTLAPVDLQQWLDSRKLVMDSVRQHLVCVQHRMKQQADKHRTEHVFAEGEMVFLKLQPYVQSSVVARANHKLSFKYFGPFLSLRKLVRWLTGFNCRRGVRY</sequence>
<protein>
    <recommendedName>
        <fullName evidence="1">Integrase catalytic domain-containing protein</fullName>
    </recommendedName>
</protein>
<feature type="domain" description="Integrase catalytic" evidence="1">
    <location>
        <begin position="1"/>
        <end position="96"/>
    </location>
</feature>